<dbReference type="PANTHER" id="PTHR22420">
    <property type="entry name" value="PROTEIN FAM81A"/>
    <property type="match status" value="1"/>
</dbReference>
<proteinExistence type="inferred from homology"/>
<dbReference type="Ensembl" id="ENSCCRT00000122913.1">
    <property type="protein sequence ID" value="ENSCCRP00000147732.1"/>
    <property type="gene ID" value="ENSCCRG00000054081.1"/>
</dbReference>
<dbReference type="AlphaFoldDB" id="A0A9J8ASM7"/>
<dbReference type="InterPro" id="IPR029619">
    <property type="entry name" value="FAM81"/>
</dbReference>
<name>A0A9J8ASM7_CYPCA</name>
<evidence type="ECO:0000313" key="4">
    <source>
        <dbReference type="Ensembl" id="ENSCCRP00000147732.1"/>
    </source>
</evidence>
<dbReference type="GeneTree" id="ENSGT00390000004985"/>
<sequence length="339" mass="38544">MESSMTNQERTLSILLEQAMKIRDDVVTGLRATQGSVLMESSARKLLENHIQIITHIVKQLSKDIQVLEAQIIQRDNLAAGTAFAVKSLDHKNMTGIGDLRGRVARCDASIAKLSSDVSAGRQDILKLQQEVSKLNSGLELKLKDMELKLFQDIGKLEVSLSEKFISQRNATGDLQKEIQRQDLKISSGLREVEEQTVRLRKWAEEQMKTTVQLHTESSQQLRTLLQDRVVEVESELKETIAVLSSHLERLEAQLEKVQSSDRTKRSESKLSSKINTLEQCFREELEQMRREYQSGFHAVHDAIASLRHIGNTKAKLDKGELQRDIRQIQRNMVALKEP</sequence>
<organism evidence="4 5">
    <name type="scientific">Cyprinus carpio carpio</name>
    <dbReference type="NCBI Taxonomy" id="630221"/>
    <lineage>
        <taxon>Eukaryota</taxon>
        <taxon>Metazoa</taxon>
        <taxon>Chordata</taxon>
        <taxon>Craniata</taxon>
        <taxon>Vertebrata</taxon>
        <taxon>Euteleostomi</taxon>
        <taxon>Actinopterygii</taxon>
        <taxon>Neopterygii</taxon>
        <taxon>Teleostei</taxon>
        <taxon>Ostariophysi</taxon>
        <taxon>Cypriniformes</taxon>
        <taxon>Cyprinidae</taxon>
        <taxon>Cyprininae</taxon>
        <taxon>Cyprinus</taxon>
    </lineage>
</organism>
<evidence type="ECO:0000313" key="5">
    <source>
        <dbReference type="Proteomes" id="UP001108240"/>
    </source>
</evidence>
<reference evidence="4" key="1">
    <citation type="submission" date="2025-08" db="UniProtKB">
        <authorList>
            <consortium name="Ensembl"/>
        </authorList>
    </citation>
    <scope>IDENTIFICATION</scope>
</reference>
<keyword evidence="1 3" id="KW-0175">Coiled coil</keyword>
<protein>
    <submittedName>
        <fullName evidence="4">Family with sequence similarity 81 member B</fullName>
    </submittedName>
</protein>
<reference evidence="4" key="2">
    <citation type="submission" date="2025-09" db="UniProtKB">
        <authorList>
            <consortium name="Ensembl"/>
        </authorList>
    </citation>
    <scope>IDENTIFICATION</scope>
</reference>
<evidence type="ECO:0000256" key="1">
    <source>
        <dbReference type="ARBA" id="ARBA00023054"/>
    </source>
</evidence>
<dbReference type="OMA" id="NHQKWTE"/>
<feature type="coiled-coil region" evidence="3">
    <location>
        <begin position="234"/>
        <end position="268"/>
    </location>
</feature>
<dbReference type="Proteomes" id="UP001108240">
    <property type="component" value="Unplaced"/>
</dbReference>
<keyword evidence="5" id="KW-1185">Reference proteome</keyword>
<accession>A0A9J8ASM7</accession>
<evidence type="ECO:0000256" key="3">
    <source>
        <dbReference type="SAM" id="Coils"/>
    </source>
</evidence>
<dbReference type="PANTHER" id="PTHR22420:SF5">
    <property type="entry name" value="PROTEIN FAM81B"/>
    <property type="match status" value="1"/>
</dbReference>
<evidence type="ECO:0000256" key="2">
    <source>
        <dbReference type="ARBA" id="ARBA00046344"/>
    </source>
</evidence>
<comment type="similarity">
    <text evidence="2">Belongs to the FAM81 family.</text>
</comment>